<evidence type="ECO:0000313" key="11">
    <source>
        <dbReference type="Proteomes" id="UP000320674"/>
    </source>
</evidence>
<dbReference type="NCBIfam" id="NF008113">
    <property type="entry name" value="PRK10860.1"/>
    <property type="match status" value="1"/>
</dbReference>
<dbReference type="GO" id="GO:0052717">
    <property type="term" value="F:tRNA-specific adenosine-34 deaminase activity"/>
    <property type="evidence" value="ECO:0007669"/>
    <property type="project" value="UniProtKB-UniRule"/>
</dbReference>
<evidence type="ECO:0000256" key="2">
    <source>
        <dbReference type="ARBA" id="ARBA00011738"/>
    </source>
</evidence>
<keyword evidence="4 8" id="KW-0479">Metal-binding</keyword>
<dbReference type="PANTHER" id="PTHR11079:SF202">
    <property type="entry name" value="TRNA-SPECIFIC ADENOSINE DEAMINASE"/>
    <property type="match status" value="1"/>
</dbReference>
<dbReference type="InterPro" id="IPR002125">
    <property type="entry name" value="CMP_dCMP_dom"/>
</dbReference>
<dbReference type="InterPro" id="IPR058535">
    <property type="entry name" value="MafB19-deam"/>
</dbReference>
<proteinExistence type="inferred from homology"/>
<feature type="domain" description="CMP/dCMP-type deaminase" evidence="9">
    <location>
        <begin position="14"/>
        <end position="125"/>
    </location>
</feature>
<accession>A0A552HH11</accession>
<dbReference type="PANTHER" id="PTHR11079">
    <property type="entry name" value="CYTOSINE DEAMINASE FAMILY MEMBER"/>
    <property type="match status" value="1"/>
</dbReference>
<comment type="similarity">
    <text evidence="1">Belongs to the cytidine and deoxycytidylate deaminase family. ADAT2 subfamily.</text>
</comment>
<evidence type="ECO:0000256" key="8">
    <source>
        <dbReference type="HAMAP-Rule" id="MF_00972"/>
    </source>
</evidence>
<dbReference type="PROSITE" id="PS00903">
    <property type="entry name" value="CYT_DCMP_DEAMINASES_1"/>
    <property type="match status" value="1"/>
</dbReference>
<evidence type="ECO:0000256" key="6">
    <source>
        <dbReference type="ARBA" id="ARBA00022833"/>
    </source>
</evidence>
<dbReference type="GO" id="GO:0002100">
    <property type="term" value="P:tRNA wobble adenosine to inosine editing"/>
    <property type="evidence" value="ECO:0007669"/>
    <property type="project" value="UniProtKB-UniRule"/>
</dbReference>
<dbReference type="Proteomes" id="UP000320674">
    <property type="component" value="Unassembled WGS sequence"/>
</dbReference>
<evidence type="ECO:0000256" key="7">
    <source>
        <dbReference type="ARBA" id="ARBA00048045"/>
    </source>
</evidence>
<sequence>MWDYLKSIDEKAYEKHRQWMQLALNLAATAGDRGDVPVGAVIVDKQGNLIAQGANCKEKHHDSTAHAEILAIRAASQLLGNWHLNDCTLYVTLEPCPMCAGAIIQARLGLLVYGADDPKTGVIRTVANFIDSPFSNHRLPVIAGILAKESGELLQTWFEKKRNISRSQSR</sequence>
<dbReference type="HAMAP" id="MF_00972">
    <property type="entry name" value="tRNA_aden_deaminase"/>
    <property type="match status" value="1"/>
</dbReference>
<feature type="binding site" evidence="8">
    <location>
        <position position="99"/>
    </location>
    <ligand>
        <name>Zn(2+)</name>
        <dbReference type="ChEBI" id="CHEBI:29105"/>
        <note>catalytic</note>
    </ligand>
</feature>
<dbReference type="FunFam" id="3.40.140.10:FF:000005">
    <property type="entry name" value="tRNA-specific adenosine deaminase"/>
    <property type="match status" value="1"/>
</dbReference>
<dbReference type="InterPro" id="IPR016192">
    <property type="entry name" value="APOBEC/CMP_deaminase_Zn-bd"/>
</dbReference>
<dbReference type="GO" id="GO:0008270">
    <property type="term" value="F:zinc ion binding"/>
    <property type="evidence" value="ECO:0007669"/>
    <property type="project" value="UniProtKB-UniRule"/>
</dbReference>
<protein>
    <recommendedName>
        <fullName evidence="8">tRNA-specific adenosine deaminase</fullName>
        <ecNumber evidence="8">3.5.4.33</ecNumber>
    </recommendedName>
</protein>
<evidence type="ECO:0000256" key="1">
    <source>
        <dbReference type="ARBA" id="ARBA00010669"/>
    </source>
</evidence>
<comment type="catalytic activity">
    <reaction evidence="7 8">
        <text>adenosine(34) in tRNA + H2O + H(+) = inosine(34) in tRNA + NH4(+)</text>
        <dbReference type="Rhea" id="RHEA:43168"/>
        <dbReference type="Rhea" id="RHEA-COMP:10373"/>
        <dbReference type="Rhea" id="RHEA-COMP:10374"/>
        <dbReference type="ChEBI" id="CHEBI:15377"/>
        <dbReference type="ChEBI" id="CHEBI:15378"/>
        <dbReference type="ChEBI" id="CHEBI:28938"/>
        <dbReference type="ChEBI" id="CHEBI:74411"/>
        <dbReference type="ChEBI" id="CHEBI:82852"/>
        <dbReference type="EC" id="3.5.4.33"/>
    </reaction>
</comment>
<comment type="cofactor">
    <cofactor evidence="8">
        <name>Zn(2+)</name>
        <dbReference type="ChEBI" id="CHEBI:29105"/>
    </cofactor>
    <text evidence="8">Binds 1 zinc ion per subunit.</text>
</comment>
<comment type="function">
    <text evidence="8">Catalyzes the deamination of adenosine to inosine at the wobble position 34 of tRNA(Arg2).</text>
</comment>
<organism evidence="10 11">
    <name type="scientific">Microcystis viridis Mv_BB_P_19951000_S68D</name>
    <dbReference type="NCBI Taxonomy" id="2486270"/>
    <lineage>
        <taxon>Bacteria</taxon>
        <taxon>Bacillati</taxon>
        <taxon>Cyanobacteriota</taxon>
        <taxon>Cyanophyceae</taxon>
        <taxon>Oscillatoriophycideae</taxon>
        <taxon>Chroococcales</taxon>
        <taxon>Microcystaceae</taxon>
        <taxon>Microcystis</taxon>
    </lineage>
</organism>
<dbReference type="CDD" id="cd01285">
    <property type="entry name" value="nucleoside_deaminase"/>
    <property type="match status" value="1"/>
</dbReference>
<evidence type="ECO:0000259" key="9">
    <source>
        <dbReference type="PROSITE" id="PS51747"/>
    </source>
</evidence>
<feature type="active site" description="Proton donor" evidence="8">
    <location>
        <position position="68"/>
    </location>
</feature>
<dbReference type="PROSITE" id="PS51747">
    <property type="entry name" value="CYT_DCMP_DEAMINASES_2"/>
    <property type="match status" value="1"/>
</dbReference>
<dbReference type="InterPro" id="IPR028883">
    <property type="entry name" value="tRNA_aden_deaminase"/>
</dbReference>
<dbReference type="EMBL" id="SFAZ01000240">
    <property type="protein sequence ID" value="TRU70493.1"/>
    <property type="molecule type" value="Genomic_DNA"/>
</dbReference>
<evidence type="ECO:0000256" key="4">
    <source>
        <dbReference type="ARBA" id="ARBA00022723"/>
    </source>
</evidence>
<dbReference type="Pfam" id="PF14437">
    <property type="entry name" value="MafB19-deam"/>
    <property type="match status" value="1"/>
</dbReference>
<feature type="binding site" evidence="8">
    <location>
        <position position="66"/>
    </location>
    <ligand>
        <name>Zn(2+)</name>
        <dbReference type="ChEBI" id="CHEBI:29105"/>
        <note>catalytic</note>
    </ligand>
</feature>
<evidence type="ECO:0000256" key="5">
    <source>
        <dbReference type="ARBA" id="ARBA00022801"/>
    </source>
</evidence>
<name>A0A552HH11_MICVR</name>
<comment type="caution">
    <text evidence="10">The sequence shown here is derived from an EMBL/GenBank/DDBJ whole genome shotgun (WGS) entry which is preliminary data.</text>
</comment>
<dbReference type="Gene3D" id="3.40.140.10">
    <property type="entry name" value="Cytidine Deaminase, domain 2"/>
    <property type="match status" value="1"/>
</dbReference>
<comment type="subunit">
    <text evidence="2 8">Homodimer.</text>
</comment>
<feature type="binding site" evidence="8">
    <location>
        <position position="96"/>
    </location>
    <ligand>
        <name>Zn(2+)</name>
        <dbReference type="ChEBI" id="CHEBI:29105"/>
        <note>catalytic</note>
    </ligand>
</feature>
<evidence type="ECO:0000256" key="3">
    <source>
        <dbReference type="ARBA" id="ARBA00022694"/>
    </source>
</evidence>
<evidence type="ECO:0000313" key="10">
    <source>
        <dbReference type="EMBL" id="TRU70493.1"/>
    </source>
</evidence>
<dbReference type="AlphaFoldDB" id="A0A552HH11"/>
<keyword evidence="5 8" id="KW-0378">Hydrolase</keyword>
<dbReference type="EC" id="3.5.4.33" evidence="8"/>
<keyword evidence="3 8" id="KW-0819">tRNA processing</keyword>
<dbReference type="InterPro" id="IPR016193">
    <property type="entry name" value="Cytidine_deaminase-like"/>
</dbReference>
<dbReference type="SUPFAM" id="SSF53927">
    <property type="entry name" value="Cytidine deaminase-like"/>
    <property type="match status" value="1"/>
</dbReference>
<reference evidence="10 11" key="1">
    <citation type="submission" date="2019-01" db="EMBL/GenBank/DDBJ databases">
        <title>Coherence of Microcystis species and biogeography revealed through population genomics.</title>
        <authorList>
            <person name="Perez-Carrascal O.M."/>
            <person name="Terrat Y."/>
            <person name="Giani A."/>
            <person name="Fortin N."/>
            <person name="Tromas N."/>
            <person name="Shapiro B.J."/>
        </authorList>
    </citation>
    <scope>NUCLEOTIDE SEQUENCE [LARGE SCALE GENOMIC DNA]</scope>
    <source>
        <strain evidence="10">Mv_BB_P_19951000_S68D</strain>
    </source>
</reference>
<keyword evidence="6 8" id="KW-0862">Zinc</keyword>
<gene>
    <name evidence="8" type="primary">tadA</name>
    <name evidence="10" type="ORF">EWV77_16670</name>
</gene>